<evidence type="ECO:0000313" key="1">
    <source>
        <dbReference type="EMBL" id="EHJ07957.1"/>
    </source>
</evidence>
<protein>
    <recommendedName>
        <fullName evidence="3">XRE family transcriptional regulator</fullName>
    </recommendedName>
</protein>
<reference evidence="1 2" key="1">
    <citation type="journal article" date="2012" name="BMC Genomics">
        <title>Comparative genomic analysis of the genus Staphylococcus including Staphylococcus aureus and its newly described sister species Staphylococcus simiae.</title>
        <authorList>
            <person name="Suzuki H."/>
            <person name="Lefebure T."/>
            <person name="Pavinski Bitar P."/>
            <person name="Stanhope M.J."/>
        </authorList>
    </citation>
    <scope>NUCLEOTIDE SEQUENCE [LARGE SCALE GENOMIC DNA]</scope>
    <source>
        <strain evidence="1 2">CCM 7213</strain>
    </source>
</reference>
<dbReference type="OrthoDB" id="2400823at2"/>
<dbReference type="RefSeq" id="WP_002463911.1">
    <property type="nucleotide sequence ID" value="NZ_AEUN01000410.1"/>
</dbReference>
<evidence type="ECO:0008006" key="3">
    <source>
        <dbReference type="Google" id="ProtNLM"/>
    </source>
</evidence>
<dbReference type="Proteomes" id="UP000005413">
    <property type="component" value="Unassembled WGS sequence"/>
</dbReference>
<keyword evidence="2" id="KW-1185">Reference proteome</keyword>
<name>G5JIQ1_9STAP</name>
<accession>G5JIQ1</accession>
<gene>
    <name evidence="1" type="ORF">SS7213T_06696</name>
</gene>
<organism evidence="1 2">
    <name type="scientific">Staphylococcus simiae CCM 7213 = CCUG 51256</name>
    <dbReference type="NCBI Taxonomy" id="911238"/>
    <lineage>
        <taxon>Bacteria</taxon>
        <taxon>Bacillati</taxon>
        <taxon>Bacillota</taxon>
        <taxon>Bacilli</taxon>
        <taxon>Bacillales</taxon>
        <taxon>Staphylococcaceae</taxon>
        <taxon>Staphylococcus</taxon>
    </lineage>
</organism>
<dbReference type="EMBL" id="AEUN01000410">
    <property type="protein sequence ID" value="EHJ07957.1"/>
    <property type="molecule type" value="Genomic_DNA"/>
</dbReference>
<proteinExistence type="predicted"/>
<comment type="caution">
    <text evidence="1">The sequence shown here is derived from an EMBL/GenBank/DDBJ whole genome shotgun (WGS) entry which is preliminary data.</text>
</comment>
<sequence length="65" mass="7564">MREIIQKLFDSELSSLYISKQTGVPQSTIYRMRTGDRSLDNLSLKNAEILSKFAKDVFDKEIEHK</sequence>
<dbReference type="PATRIC" id="fig|911238.3.peg.1142"/>
<dbReference type="AlphaFoldDB" id="G5JIQ1"/>
<evidence type="ECO:0000313" key="2">
    <source>
        <dbReference type="Proteomes" id="UP000005413"/>
    </source>
</evidence>